<dbReference type="RefSeq" id="WP_187321534.1">
    <property type="nucleotide sequence ID" value="NZ_JACSCY010000029.1"/>
</dbReference>
<evidence type="ECO:0000313" key="4">
    <source>
        <dbReference type="Proteomes" id="UP000622017"/>
    </source>
</evidence>
<reference evidence="3 4" key="1">
    <citation type="submission" date="2020-08" db="EMBL/GenBank/DDBJ databases">
        <title>Hymenobacter sp.</title>
        <authorList>
            <person name="Kim M.K."/>
        </authorList>
    </citation>
    <scope>NUCLEOTIDE SEQUENCE [LARGE SCALE GENOMIC DNA]</scope>
    <source>
        <strain evidence="3 4">BT507</strain>
    </source>
</reference>
<dbReference type="EMBL" id="JACSCY010000029">
    <property type="protein sequence ID" value="MBC6613332.1"/>
    <property type="molecule type" value="Genomic_DNA"/>
</dbReference>
<dbReference type="Proteomes" id="UP000622017">
    <property type="component" value="Unassembled WGS sequence"/>
</dbReference>
<feature type="domain" description="DUF6799" evidence="2">
    <location>
        <begin position="45"/>
        <end position="105"/>
    </location>
</feature>
<keyword evidence="1" id="KW-0732">Signal</keyword>
<evidence type="ECO:0000259" key="2">
    <source>
        <dbReference type="Pfam" id="PF20606"/>
    </source>
</evidence>
<proteinExistence type="predicted"/>
<dbReference type="InterPro" id="IPR046478">
    <property type="entry name" value="DUF6799"/>
</dbReference>
<dbReference type="Pfam" id="PF20606">
    <property type="entry name" value="DUF6799"/>
    <property type="match status" value="1"/>
</dbReference>
<accession>A0ABR7MRZ6</accession>
<feature type="signal peptide" evidence="1">
    <location>
        <begin position="1"/>
        <end position="21"/>
    </location>
</feature>
<keyword evidence="4" id="KW-1185">Reference proteome</keyword>
<evidence type="ECO:0000256" key="1">
    <source>
        <dbReference type="SAM" id="SignalP"/>
    </source>
</evidence>
<protein>
    <recommendedName>
        <fullName evidence="2">DUF6799 domain-containing protein</fullName>
    </recommendedName>
</protein>
<feature type="chain" id="PRO_5045872320" description="DUF6799 domain-containing protein" evidence="1">
    <location>
        <begin position="22"/>
        <end position="136"/>
    </location>
</feature>
<organism evidence="3 4">
    <name type="scientific">Hymenobacter citatus</name>
    <dbReference type="NCBI Taxonomy" id="2763506"/>
    <lineage>
        <taxon>Bacteria</taxon>
        <taxon>Pseudomonadati</taxon>
        <taxon>Bacteroidota</taxon>
        <taxon>Cytophagia</taxon>
        <taxon>Cytophagales</taxon>
        <taxon>Hymenobacteraceae</taxon>
        <taxon>Hymenobacter</taxon>
    </lineage>
</organism>
<evidence type="ECO:0000313" key="3">
    <source>
        <dbReference type="EMBL" id="MBC6613332.1"/>
    </source>
</evidence>
<name>A0ABR7MRZ6_9BACT</name>
<comment type="caution">
    <text evidence="3">The sequence shown here is derived from an EMBL/GenBank/DDBJ whole genome shotgun (WGS) entry which is preliminary data.</text>
</comment>
<gene>
    <name evidence="3" type="ORF">H8B15_20595</name>
</gene>
<sequence length="136" mass="14200">MKVALLLAALLLGSAGLTTQAQTTQPARKTVQPKPRVMPKGATMKEGFMMKDGQVMRTQSGATNPLREDVTLPSGVKIAANGTLTTSDGQAVSLREGDMVSPTGRLTTAASVAAQDSLMRATMDNAKSGKKKGKRN</sequence>